<organism evidence="1 2">
    <name type="scientific">Waltera intestinalis</name>
    <dbReference type="NCBI Taxonomy" id="2606635"/>
    <lineage>
        <taxon>Bacteria</taxon>
        <taxon>Bacillati</taxon>
        <taxon>Bacillota</taxon>
        <taxon>Clostridia</taxon>
        <taxon>Lachnospirales</taxon>
        <taxon>Lachnospiraceae</taxon>
        <taxon>Waltera</taxon>
    </lineage>
</organism>
<protein>
    <recommendedName>
        <fullName evidence="3">SynChlorMet cassette protein ScmC</fullName>
    </recommendedName>
</protein>
<dbReference type="AlphaFoldDB" id="A0A6L5YKM1"/>
<sequence length="287" mass="32750">MKKYRIAGLLLGIDAKEQFLHRELQDFEVESEEKPDIWVGISVQQDKRVYPEKVVISAKLLQVYEEAERYVVRYEASDCVECYILEKGSRKAHIYLKSEKVVCHTEIMYSIRDSFFFYMQQLGRVKVHSASIVYQGKAWLFSAPAGTGKSTHVQLWKRKEYPVEDFNGDIAACYMDNNGQAVAAGLPWCGTSGLYRNDTVPLGGILFLERSCHNEAYATKTMEGVLRLTARCLTPAWSEGQMDRNVNLAMELVKHCTMGVLYCTPQEQAAEVAKEFIDKILEIKEKC</sequence>
<gene>
    <name evidence="1" type="ORF">FYJ59_09750</name>
</gene>
<accession>A0A6L5YKM1</accession>
<keyword evidence="2" id="KW-1185">Reference proteome</keyword>
<comment type="caution">
    <text evidence="1">The sequence shown here is derived from an EMBL/GenBank/DDBJ whole genome shotgun (WGS) entry which is preliminary data.</text>
</comment>
<evidence type="ECO:0008006" key="3">
    <source>
        <dbReference type="Google" id="ProtNLM"/>
    </source>
</evidence>
<proteinExistence type="predicted"/>
<dbReference type="Proteomes" id="UP000476055">
    <property type="component" value="Unassembled WGS sequence"/>
</dbReference>
<dbReference type="EMBL" id="VUMU01000012">
    <property type="protein sequence ID" value="MST58513.1"/>
    <property type="molecule type" value="Genomic_DNA"/>
</dbReference>
<dbReference type="RefSeq" id="WP_154496667.1">
    <property type="nucleotide sequence ID" value="NZ_VUMU01000012.1"/>
</dbReference>
<reference evidence="1 2" key="1">
    <citation type="submission" date="2019-08" db="EMBL/GenBank/DDBJ databases">
        <title>In-depth cultivation of the pig gut microbiome towards novel bacterial diversity and tailored functional studies.</title>
        <authorList>
            <person name="Wylensek D."/>
            <person name="Hitch T.C.A."/>
            <person name="Clavel T."/>
        </authorList>
    </citation>
    <scope>NUCLEOTIDE SEQUENCE [LARGE SCALE GENOMIC DNA]</scope>
    <source>
        <strain evidence="1 2">WCA3-601-WT-6H</strain>
    </source>
</reference>
<name>A0A6L5YKM1_9FIRM</name>
<evidence type="ECO:0000313" key="2">
    <source>
        <dbReference type="Proteomes" id="UP000476055"/>
    </source>
</evidence>
<evidence type="ECO:0000313" key="1">
    <source>
        <dbReference type="EMBL" id="MST58513.1"/>
    </source>
</evidence>